<evidence type="ECO:0000313" key="3">
    <source>
        <dbReference type="Proteomes" id="UP000481030"/>
    </source>
</evidence>
<keyword evidence="3" id="KW-1185">Reference proteome</keyword>
<protein>
    <submittedName>
        <fullName evidence="2">Uncharacterized protein</fullName>
    </submittedName>
</protein>
<organism evidence="2 3">
    <name type="scientific">Cytobacillus depressus</name>
    <dbReference type="NCBI Taxonomy" id="1602942"/>
    <lineage>
        <taxon>Bacteria</taxon>
        <taxon>Bacillati</taxon>
        <taxon>Bacillota</taxon>
        <taxon>Bacilli</taxon>
        <taxon>Bacillales</taxon>
        <taxon>Bacillaceae</taxon>
        <taxon>Cytobacillus</taxon>
    </lineage>
</organism>
<sequence>MRKRWNPHTLPPWLRTIRGACCQFIIPFCCFQGIRVILFPTTFDVLFLAILILLAVAFHFEWF</sequence>
<gene>
    <name evidence="2" type="ORF">F7731_04065</name>
</gene>
<keyword evidence="1" id="KW-0472">Membrane</keyword>
<proteinExistence type="predicted"/>
<comment type="caution">
    <text evidence="2">The sequence shown here is derived from an EMBL/GenBank/DDBJ whole genome shotgun (WGS) entry which is preliminary data.</text>
</comment>
<keyword evidence="1" id="KW-1133">Transmembrane helix</keyword>
<name>A0A6L3VC89_9BACI</name>
<evidence type="ECO:0000313" key="2">
    <source>
        <dbReference type="EMBL" id="KAB2338732.1"/>
    </source>
</evidence>
<evidence type="ECO:0000256" key="1">
    <source>
        <dbReference type="SAM" id="Phobius"/>
    </source>
</evidence>
<reference evidence="2 3" key="1">
    <citation type="journal article" date="2016" name="Antonie Van Leeuwenhoek">
        <title>Bacillus depressus sp. nov., isolated from soil of a sunflower field.</title>
        <authorList>
            <person name="Wei X."/>
            <person name="Xin D."/>
            <person name="Xin Y."/>
            <person name="Zhang H."/>
            <person name="Wang T."/>
            <person name="Zhang J."/>
        </authorList>
    </citation>
    <scope>NUCLEOTIDE SEQUENCE [LARGE SCALE GENOMIC DNA]</scope>
    <source>
        <strain evidence="2 3">BZ1</strain>
    </source>
</reference>
<feature type="transmembrane region" description="Helical" evidence="1">
    <location>
        <begin position="45"/>
        <end position="62"/>
    </location>
</feature>
<dbReference type="EMBL" id="WBOS01000001">
    <property type="protein sequence ID" value="KAB2338732.1"/>
    <property type="molecule type" value="Genomic_DNA"/>
</dbReference>
<keyword evidence="1" id="KW-0812">Transmembrane</keyword>
<accession>A0A6L3VC89</accession>
<dbReference type="Proteomes" id="UP000481030">
    <property type="component" value="Unassembled WGS sequence"/>
</dbReference>
<dbReference type="RefSeq" id="WP_151533472.1">
    <property type="nucleotide sequence ID" value="NZ_WBOS01000001.1"/>
</dbReference>
<dbReference type="AlphaFoldDB" id="A0A6L3VC89"/>